<keyword evidence="7 10" id="KW-0472">Membrane</keyword>
<feature type="transmembrane region" description="Helical" evidence="10">
    <location>
        <begin position="114"/>
        <end position="137"/>
    </location>
</feature>
<dbReference type="CDD" id="cd01665">
    <property type="entry name" value="Cyt_c_Oxidase_III"/>
    <property type="match status" value="1"/>
</dbReference>
<evidence type="ECO:0000256" key="9">
    <source>
        <dbReference type="RuleBase" id="RU003375"/>
    </source>
</evidence>
<evidence type="ECO:0000259" key="11">
    <source>
        <dbReference type="PROSITE" id="PS50253"/>
    </source>
</evidence>
<feature type="transmembrane region" description="Helical" evidence="10">
    <location>
        <begin position="231"/>
        <end position="255"/>
    </location>
</feature>
<dbReference type="GO" id="GO:0045277">
    <property type="term" value="C:respiratory chain complex IV"/>
    <property type="evidence" value="ECO:0007669"/>
    <property type="project" value="UniProtKB-ARBA"/>
</dbReference>
<evidence type="ECO:0000256" key="7">
    <source>
        <dbReference type="ARBA" id="ARBA00023136"/>
    </source>
</evidence>
<accession>G4U507</accession>
<dbReference type="GO" id="GO:0004129">
    <property type="term" value="F:cytochrome-c oxidase activity"/>
    <property type="evidence" value="ECO:0007669"/>
    <property type="project" value="UniProtKB-EC"/>
</dbReference>
<evidence type="ECO:0000256" key="1">
    <source>
        <dbReference type="ARBA" id="ARBA00004448"/>
    </source>
</evidence>
<comment type="subcellular location">
    <subcellularLocation>
        <location evidence="1">Mitochondrion inner membrane</location>
        <topology evidence="1">Multi-pass membrane protein</topology>
    </subcellularLocation>
</comment>
<proteinExistence type="inferred from homology"/>
<dbReference type="AlphaFoldDB" id="G4U507"/>
<dbReference type="Pfam" id="PF00510">
    <property type="entry name" value="COX3"/>
    <property type="match status" value="1"/>
</dbReference>
<dbReference type="PROSITE" id="PS50253">
    <property type="entry name" value="COX3"/>
    <property type="match status" value="1"/>
</dbReference>
<evidence type="ECO:0000256" key="6">
    <source>
        <dbReference type="ARBA" id="ARBA00022989"/>
    </source>
</evidence>
<geneLocation type="mitochondrion" evidence="12"/>
<dbReference type="PANTHER" id="PTHR11403">
    <property type="entry name" value="CYTOCHROME C OXIDASE SUBUNIT III"/>
    <property type="match status" value="1"/>
</dbReference>
<gene>
    <name evidence="12" type="primary">cox3</name>
</gene>
<dbReference type="EMBL" id="FR877636">
    <property type="protein sequence ID" value="CCC29059.1"/>
    <property type="molecule type" value="Genomic_DNA"/>
</dbReference>
<dbReference type="InterPro" id="IPR000298">
    <property type="entry name" value="Cyt_c_oxidase-like_su3"/>
</dbReference>
<dbReference type="InterPro" id="IPR013833">
    <property type="entry name" value="Cyt_c_oxidase_su3_a-hlx"/>
</dbReference>
<keyword evidence="9 12" id="KW-0496">Mitochondrion</keyword>
<comment type="similarity">
    <text evidence="2 9">Belongs to the cytochrome c oxidase subunit 3 family.</text>
</comment>
<feature type="transmembrane region" description="Helical" evidence="10">
    <location>
        <begin position="49"/>
        <end position="69"/>
    </location>
</feature>
<feature type="domain" description="Heme-copper oxidase subunit III family profile" evidence="11">
    <location>
        <begin position="37"/>
        <end position="296"/>
    </location>
</feature>
<protein>
    <recommendedName>
        <fullName evidence="3 9">Cytochrome c oxidase subunit 3</fullName>
    </recommendedName>
</protein>
<dbReference type="InterPro" id="IPR035973">
    <property type="entry name" value="Cyt_c_oxidase_su3-like_sf"/>
</dbReference>
<dbReference type="GeneID" id="11341723"/>
<feature type="transmembrane region" description="Helical" evidence="10">
    <location>
        <begin position="192"/>
        <end position="211"/>
    </location>
</feature>
<keyword evidence="5" id="KW-1278">Translocase</keyword>
<sequence length="296" mass="34091">MMTLEDISTGKVYKKTKQKTKTKTKMKQNEFNFKKFQVHPFHLVAPSPWPILVSFSVMSIMLTLVFNMHGFMHNNYWVVFSAMVAMMSMALWFRDMISEATYLGDHTLAVRKGLNMGFILFVVSELFFFMAMFWAFFHSAMAPTIELGGVWPPVGIEAVGPSELPLTNTMLLLCSGATLTWSHHALLGGNRFNTLLGLILTMVLAVTFMICQYMEYSNAPFTISDGMFGSVFYFGTGFHGLHIMMGMIMLSVSLWRMYTYQLTNNHHVGYETSMLYYHFVDVVWLFTYIVFYWWGT</sequence>
<name>G4U507_9ASCO</name>
<dbReference type="FunFam" id="1.10.287.70:FF:000082">
    <property type="entry name" value="Cytochrome c oxidase subunit 3"/>
    <property type="match status" value="1"/>
</dbReference>
<organism evidence="12">
    <name type="scientific">Yarrowia galli</name>
    <dbReference type="NCBI Taxonomy" id="197054"/>
    <lineage>
        <taxon>Eukaryota</taxon>
        <taxon>Fungi</taxon>
        <taxon>Dikarya</taxon>
        <taxon>Ascomycota</taxon>
        <taxon>Saccharomycotina</taxon>
        <taxon>Dipodascomycetes</taxon>
        <taxon>Dipodascales</taxon>
        <taxon>Dipodascales incertae sedis</taxon>
        <taxon>Yarrowia</taxon>
    </lineage>
</organism>
<dbReference type="Gene3D" id="1.20.120.80">
    <property type="entry name" value="Cytochrome c oxidase, subunit III, four-helix bundle"/>
    <property type="match status" value="1"/>
</dbReference>
<dbReference type="RefSeq" id="YP_004927419.1">
    <property type="nucleotide sequence ID" value="NC_016116.1"/>
</dbReference>
<evidence type="ECO:0000313" key="12">
    <source>
        <dbReference type="EMBL" id="CCC29059.1"/>
    </source>
</evidence>
<evidence type="ECO:0000256" key="3">
    <source>
        <dbReference type="ARBA" id="ARBA00015944"/>
    </source>
</evidence>
<reference evidence="12" key="1">
    <citation type="journal article" date="2012" name="FEMS Yeast Res.">
        <title>Mitochondrial genomes of yeasts of the Yarrowia clade.</title>
        <authorList>
            <person name="Gaillardin C."/>
            <person name="Neuveglise C."/>
            <person name="Kerscher S."/>
            <person name="Nicaud J.M."/>
        </authorList>
    </citation>
    <scope>NUCLEOTIDE SEQUENCE</scope>
    <source>
        <strain evidence="12">CBS 9722</strain>
    </source>
</reference>
<evidence type="ECO:0000256" key="10">
    <source>
        <dbReference type="SAM" id="Phobius"/>
    </source>
</evidence>
<dbReference type="FunFam" id="1.20.120.80:FF:000002">
    <property type="entry name" value="Cytochrome c oxidase subunit 3"/>
    <property type="match status" value="1"/>
</dbReference>
<dbReference type="PANTHER" id="PTHR11403:SF7">
    <property type="entry name" value="CYTOCHROME C OXIDASE SUBUNIT 3"/>
    <property type="match status" value="1"/>
</dbReference>
<keyword evidence="4 9" id="KW-0812">Transmembrane</keyword>
<evidence type="ECO:0000256" key="2">
    <source>
        <dbReference type="ARBA" id="ARBA00010581"/>
    </source>
</evidence>
<dbReference type="InterPro" id="IPR024791">
    <property type="entry name" value="Cyt_c/ubiquinol_Oxase_su3"/>
</dbReference>
<dbReference type="SUPFAM" id="SSF81452">
    <property type="entry name" value="Cytochrome c oxidase subunit III-like"/>
    <property type="match status" value="1"/>
</dbReference>
<dbReference type="InterPro" id="IPR033945">
    <property type="entry name" value="Cyt_c_oxase_su3_dom"/>
</dbReference>
<feature type="transmembrane region" description="Helical" evidence="10">
    <location>
        <begin position="75"/>
        <end position="93"/>
    </location>
</feature>
<dbReference type="GO" id="GO:0006123">
    <property type="term" value="P:mitochondrial electron transport, cytochrome c to oxygen"/>
    <property type="evidence" value="ECO:0007669"/>
    <property type="project" value="TreeGrafter"/>
</dbReference>
<feature type="transmembrane region" description="Helical" evidence="10">
    <location>
        <begin position="275"/>
        <end position="294"/>
    </location>
</feature>
<dbReference type="Gene3D" id="1.10.287.70">
    <property type="match status" value="1"/>
</dbReference>
<evidence type="ECO:0000256" key="8">
    <source>
        <dbReference type="ARBA" id="ARBA00049512"/>
    </source>
</evidence>
<dbReference type="GO" id="GO:0005743">
    <property type="term" value="C:mitochondrial inner membrane"/>
    <property type="evidence" value="ECO:0007669"/>
    <property type="project" value="UniProtKB-SubCell"/>
</dbReference>
<keyword evidence="6 10" id="KW-1133">Transmembrane helix</keyword>
<comment type="function">
    <text evidence="9">Component of the cytochrome c oxidase, the last enzyme in the mitochondrial electron transport chain which drives oxidative phosphorylation. The respiratory chain contains 3 multisubunit complexes succinate dehydrogenase (complex II, CII), ubiquinol-cytochrome c oxidoreductase (cytochrome b-c1 complex, complex III, CIII) and cytochrome c oxidase (complex IV, CIV), that cooperate to transfer electrons derived from NADH and succinate to molecular oxygen, creating an electrochemical gradient over the inner membrane that drives transmembrane transport and the ATP synthase. Cytochrome c oxidase is the component of the respiratory chain that catalyzes the reduction of oxygen to water. Electrons originating from reduced cytochrome c in the intermembrane space (IMS) are transferred via the dinuclear copper A center (CU(A)) of subunit 2 and heme A of subunit 1 to the active site in subunit 1, a binuclear center (BNC) formed by heme A3 and copper B (CU(B)). The BNC reduces molecular oxygen to 2 water molecules using 4 electrons from cytochrome c in the IMS and 4 protons from the mitochondrial matrix.</text>
</comment>
<evidence type="ECO:0000256" key="5">
    <source>
        <dbReference type="ARBA" id="ARBA00022967"/>
    </source>
</evidence>
<comment type="catalytic activity">
    <reaction evidence="8">
        <text>4 Fe(II)-[cytochrome c] + O2 + 8 H(+)(in) = 4 Fe(III)-[cytochrome c] + 2 H2O + 4 H(+)(out)</text>
        <dbReference type="Rhea" id="RHEA:11436"/>
        <dbReference type="Rhea" id="RHEA-COMP:10350"/>
        <dbReference type="Rhea" id="RHEA-COMP:14399"/>
        <dbReference type="ChEBI" id="CHEBI:15377"/>
        <dbReference type="ChEBI" id="CHEBI:15378"/>
        <dbReference type="ChEBI" id="CHEBI:15379"/>
        <dbReference type="ChEBI" id="CHEBI:29033"/>
        <dbReference type="ChEBI" id="CHEBI:29034"/>
        <dbReference type="EC" id="7.1.1.9"/>
    </reaction>
    <physiologicalReaction direction="left-to-right" evidence="8">
        <dbReference type="Rhea" id="RHEA:11437"/>
    </physiologicalReaction>
</comment>
<evidence type="ECO:0000256" key="4">
    <source>
        <dbReference type="ARBA" id="ARBA00022692"/>
    </source>
</evidence>